<dbReference type="EMBL" id="JACEFO010002205">
    <property type="protein sequence ID" value="KAF8673535.1"/>
    <property type="molecule type" value="Genomic_DNA"/>
</dbReference>
<feature type="region of interest" description="Disordered" evidence="1">
    <location>
        <begin position="172"/>
        <end position="220"/>
    </location>
</feature>
<accession>A0A835AS13</accession>
<feature type="compositionally biased region" description="Polar residues" evidence="1">
    <location>
        <begin position="366"/>
        <end position="378"/>
    </location>
</feature>
<dbReference type="PANTHER" id="PTHR47374:SF5">
    <property type="entry name" value="J DOMAIN-CONTAINING PROTEIN"/>
    <property type="match status" value="1"/>
</dbReference>
<feature type="compositionally biased region" description="Basic and acidic residues" evidence="1">
    <location>
        <begin position="172"/>
        <end position="188"/>
    </location>
</feature>
<feature type="region of interest" description="Disordered" evidence="1">
    <location>
        <begin position="744"/>
        <end position="763"/>
    </location>
</feature>
<evidence type="ECO:0000313" key="4">
    <source>
        <dbReference type="Proteomes" id="UP000636709"/>
    </source>
</evidence>
<dbReference type="PANTHER" id="PTHR47374">
    <property type="entry name" value="ENDOSOME ANTIGEN-LIKE PROTEIN, PUTATIVE (DUF3444)-RELATED"/>
    <property type="match status" value="1"/>
</dbReference>
<proteinExistence type="predicted"/>
<comment type="caution">
    <text evidence="3">The sequence shown here is derived from an EMBL/GenBank/DDBJ whole genome shotgun (WGS) entry which is preliminary data.</text>
</comment>
<organism evidence="3 4">
    <name type="scientific">Digitaria exilis</name>
    <dbReference type="NCBI Taxonomy" id="1010633"/>
    <lineage>
        <taxon>Eukaryota</taxon>
        <taxon>Viridiplantae</taxon>
        <taxon>Streptophyta</taxon>
        <taxon>Embryophyta</taxon>
        <taxon>Tracheophyta</taxon>
        <taxon>Spermatophyta</taxon>
        <taxon>Magnoliopsida</taxon>
        <taxon>Liliopsida</taxon>
        <taxon>Poales</taxon>
        <taxon>Poaceae</taxon>
        <taxon>PACMAD clade</taxon>
        <taxon>Panicoideae</taxon>
        <taxon>Panicodae</taxon>
        <taxon>Paniceae</taxon>
        <taxon>Anthephorinae</taxon>
        <taxon>Digitaria</taxon>
    </lineage>
</organism>
<name>A0A835AS13_9POAL</name>
<keyword evidence="4" id="KW-1185">Reference proteome</keyword>
<feature type="compositionally biased region" description="Polar residues" evidence="1">
    <location>
        <begin position="111"/>
        <end position="122"/>
    </location>
</feature>
<feature type="compositionally biased region" description="Polar residues" evidence="1">
    <location>
        <begin position="432"/>
        <end position="444"/>
    </location>
</feature>
<gene>
    <name evidence="3" type="ORF">HU200_048618</name>
</gene>
<feature type="compositionally biased region" description="Polar residues" evidence="1">
    <location>
        <begin position="746"/>
        <end position="756"/>
    </location>
</feature>
<dbReference type="OrthoDB" id="10250354at2759"/>
<feature type="compositionally biased region" description="Basic and acidic residues" evidence="1">
    <location>
        <begin position="418"/>
        <end position="430"/>
    </location>
</feature>
<dbReference type="AlphaFoldDB" id="A0A835AS13"/>
<evidence type="ECO:0000256" key="1">
    <source>
        <dbReference type="SAM" id="MobiDB-lite"/>
    </source>
</evidence>
<dbReference type="Pfam" id="PF11926">
    <property type="entry name" value="DUF3444"/>
    <property type="match status" value="2"/>
</dbReference>
<feature type="region of interest" description="Disordered" evidence="1">
    <location>
        <begin position="111"/>
        <end position="131"/>
    </location>
</feature>
<feature type="domain" description="DUF3444" evidence="2">
    <location>
        <begin position="770"/>
        <end position="897"/>
    </location>
</feature>
<feature type="region of interest" description="Disordered" evidence="1">
    <location>
        <begin position="261"/>
        <end position="283"/>
    </location>
</feature>
<protein>
    <recommendedName>
        <fullName evidence="2">DUF3444 domain-containing protein</fullName>
    </recommendedName>
</protein>
<reference evidence="3" key="1">
    <citation type="submission" date="2020-07" db="EMBL/GenBank/DDBJ databases">
        <title>Genome sequence and genetic diversity analysis of an under-domesticated orphan crop, white fonio (Digitaria exilis).</title>
        <authorList>
            <person name="Bennetzen J.L."/>
            <person name="Chen S."/>
            <person name="Ma X."/>
            <person name="Wang X."/>
            <person name="Yssel A.E.J."/>
            <person name="Chaluvadi S.R."/>
            <person name="Johnson M."/>
            <person name="Gangashetty P."/>
            <person name="Hamidou F."/>
            <person name="Sanogo M.D."/>
            <person name="Zwaenepoel A."/>
            <person name="Wallace J."/>
            <person name="Van De Peer Y."/>
            <person name="Van Deynze A."/>
        </authorList>
    </citation>
    <scope>NUCLEOTIDE SEQUENCE</scope>
    <source>
        <tissue evidence="3">Leaves</tissue>
    </source>
</reference>
<dbReference type="InterPro" id="IPR024593">
    <property type="entry name" value="DUF3444"/>
</dbReference>
<dbReference type="Proteomes" id="UP000636709">
    <property type="component" value="Unassembled WGS sequence"/>
</dbReference>
<evidence type="ECO:0000259" key="2">
    <source>
        <dbReference type="Pfam" id="PF11926"/>
    </source>
</evidence>
<feature type="region of interest" description="Disordered" evidence="1">
    <location>
        <begin position="347"/>
        <end position="444"/>
    </location>
</feature>
<feature type="domain" description="DUF3444" evidence="2">
    <location>
        <begin position="463"/>
        <end position="668"/>
    </location>
</feature>
<evidence type="ECO:0000313" key="3">
    <source>
        <dbReference type="EMBL" id="KAF8673535.1"/>
    </source>
</evidence>
<sequence length="919" mass="102315">MSTLSEAICLLPTDLLVTCIDCGKNFFAFKLDEQAVPSRFLSAAPNNCQVSQEIVFCKHVVPDQLVQYSNLHATGVSMDSTRIDEPMKWSGISDGYEEGSSETRSNMVRCSPVNETHSSSPSADKGTAGSLMLESPDSEIVANQNLCDEDASAVLNSSGSCNFQRLCKRNSHSRDSYNNKRQRGEDNSFAHANPSDGKMYNDNIAGADNQADEHVPSTVESQNEINATQEGSQHPVDEKIYFDNFACVDSKSTENLPDKVVSQGDGNAMHKGNANSNDEKIFSDHTAGADSQSAEYFLSKVDSQSDGNATQEHDTCYGNDKMFNDSVAGADHLSAERLSSIVYSQGGVNTTHDGIANTGDDEMFNGNVSSANNQSSEHLPSDRQVDGNGTHDGTASSGDPETFNDIIAGSDNQTAKHFSSEVDNQRDGKAENANSGDGNATHKCNMNSEVTDTVGEKSCNSGCLSSPDKIIFDFEKFRDINLFAVGQIWALYDNLDGMPRFYVRIMQLDASDFKVHLEWLEYDAMNEGEDKWAAEELPVACGKFCLRKTRYISQNRSMFSHIVRWTEGKEINSYLIHPIEGEVWALYKGWSMEWSSNADNHRSYEYEIVEVLPNISAYCGATVIPLVRINGFVSLFARARDKSSFTIPSSELLQFSHRIPFYRTTGSEKVGIPRGFLELDTASLPCDLDAAFPSVTIDCYNCTRNIFVGLRTDSMSGRMSPGTEHIALERSHCEAELPTEIPNDLYSEQDTSSQENAHGANDFGDSSLSPKTCTYHVSNFHDFEELRSHEKFECGQIWALYSDADEFPNFYGWVNKVEMEPFKVHLTWLEACPQQEQEEHWLEQVRDWSTVYETNSTFSHVVHGIKTRQKWQFEILPQVGEVWATYLNWSPDWTPSSNGAKYAKARSRGARNPAQYLSF</sequence>